<dbReference type="InterPro" id="IPR000620">
    <property type="entry name" value="EamA_dom"/>
</dbReference>
<evidence type="ECO:0000313" key="9">
    <source>
        <dbReference type="Proteomes" id="UP000580856"/>
    </source>
</evidence>
<dbReference type="SUPFAM" id="SSF103481">
    <property type="entry name" value="Multidrug resistance efflux transporter EmrE"/>
    <property type="match status" value="2"/>
</dbReference>
<dbReference type="EMBL" id="JAATJA010000003">
    <property type="protein sequence ID" value="NJB68949.1"/>
    <property type="molecule type" value="Genomic_DNA"/>
</dbReference>
<gene>
    <name evidence="8" type="ORF">GGQ74_002643</name>
</gene>
<feature type="transmembrane region" description="Helical" evidence="6">
    <location>
        <begin position="101"/>
        <end position="121"/>
    </location>
</feature>
<evidence type="ECO:0000313" key="8">
    <source>
        <dbReference type="EMBL" id="NJB68949.1"/>
    </source>
</evidence>
<keyword evidence="2" id="KW-1003">Cell membrane</keyword>
<feature type="transmembrane region" description="Helical" evidence="6">
    <location>
        <begin position="245"/>
        <end position="265"/>
    </location>
</feature>
<dbReference type="Proteomes" id="UP000580856">
    <property type="component" value="Unassembled WGS sequence"/>
</dbReference>
<feature type="transmembrane region" description="Helical" evidence="6">
    <location>
        <begin position="183"/>
        <end position="204"/>
    </location>
</feature>
<keyword evidence="4 6" id="KW-1133">Transmembrane helix</keyword>
<evidence type="ECO:0000256" key="2">
    <source>
        <dbReference type="ARBA" id="ARBA00022475"/>
    </source>
</evidence>
<dbReference type="Pfam" id="PF00892">
    <property type="entry name" value="EamA"/>
    <property type="match status" value="2"/>
</dbReference>
<accession>A0A846QWF9</accession>
<evidence type="ECO:0000256" key="6">
    <source>
        <dbReference type="SAM" id="Phobius"/>
    </source>
</evidence>
<feature type="transmembrane region" description="Helical" evidence="6">
    <location>
        <begin position="157"/>
        <end position="176"/>
    </location>
</feature>
<evidence type="ECO:0000256" key="4">
    <source>
        <dbReference type="ARBA" id="ARBA00022989"/>
    </source>
</evidence>
<feature type="domain" description="EamA" evidence="7">
    <location>
        <begin position="154"/>
        <end position="285"/>
    </location>
</feature>
<dbReference type="PANTHER" id="PTHR42920">
    <property type="entry name" value="OS03G0707200 PROTEIN-RELATED"/>
    <property type="match status" value="1"/>
</dbReference>
<dbReference type="GO" id="GO:0005886">
    <property type="term" value="C:plasma membrane"/>
    <property type="evidence" value="ECO:0007669"/>
    <property type="project" value="UniProtKB-SubCell"/>
</dbReference>
<reference evidence="8 9" key="1">
    <citation type="submission" date="2020-03" db="EMBL/GenBank/DDBJ databases">
        <title>Genomic Encyclopedia of Type Strains, Phase IV (KMG-IV): sequencing the most valuable type-strain genomes for metagenomic binning, comparative biology and taxonomic classification.</title>
        <authorList>
            <person name="Goeker M."/>
        </authorList>
    </citation>
    <scope>NUCLEOTIDE SEQUENCE [LARGE SCALE GENOMIC DNA]</scope>
    <source>
        <strain evidence="8 9">DSM 24233</strain>
    </source>
</reference>
<keyword evidence="9" id="KW-1185">Reference proteome</keyword>
<evidence type="ECO:0000256" key="1">
    <source>
        <dbReference type="ARBA" id="ARBA00004651"/>
    </source>
</evidence>
<proteinExistence type="predicted"/>
<dbReference type="InterPro" id="IPR037185">
    <property type="entry name" value="EmrE-like"/>
</dbReference>
<dbReference type="Gene3D" id="1.10.3730.20">
    <property type="match status" value="1"/>
</dbReference>
<comment type="subcellular location">
    <subcellularLocation>
        <location evidence="1">Cell membrane</location>
        <topology evidence="1">Multi-pass membrane protein</topology>
    </subcellularLocation>
</comment>
<dbReference type="RefSeq" id="WP_167942044.1">
    <property type="nucleotide sequence ID" value="NZ_JAATJA010000003.1"/>
</dbReference>
<evidence type="ECO:0000259" key="7">
    <source>
        <dbReference type="Pfam" id="PF00892"/>
    </source>
</evidence>
<feature type="transmembrane region" description="Helical" evidence="6">
    <location>
        <begin position="73"/>
        <end position="95"/>
    </location>
</feature>
<comment type="caution">
    <text evidence="8">The sequence shown here is derived from an EMBL/GenBank/DDBJ whole genome shotgun (WGS) entry which is preliminary data.</text>
</comment>
<dbReference type="PANTHER" id="PTHR42920:SF5">
    <property type="entry name" value="EAMA DOMAIN-CONTAINING PROTEIN"/>
    <property type="match status" value="1"/>
</dbReference>
<sequence length="302" mass="31306">MNARILKANILLLVTAAIWGSGFVAQRSGMDYVGPMTFNAVRFAIGALSLLPLLIWHDRKGIPAVSPGVKPNFIFLGALAAGTALFCAVSLQQIGMIHTPAAKAGFITGLYVVIVPFLGLALGQRPGVGGFIGTAAAAVGLYLVSVTKDFTIAPGDTYVIIGAVLWAGHMQVLGWLSPKLDGVRLAFGQFAVCSVLCTASALAFEDVTLAGIAAGWIPIVYGGIMPVGVAFTLQIIAQKDAPPTHAAIILSLEAVFAAFGGWLILGETLTTRAMFGCALMLAGMLAAQLWPERQPATAAARS</sequence>
<keyword evidence="5 6" id="KW-0472">Membrane</keyword>
<feature type="transmembrane region" description="Helical" evidence="6">
    <location>
        <begin position="128"/>
        <end position="145"/>
    </location>
</feature>
<feature type="transmembrane region" description="Helical" evidence="6">
    <location>
        <begin position="41"/>
        <end position="57"/>
    </location>
</feature>
<organism evidence="8 9">
    <name type="scientific">Desulfobaculum xiamenense</name>
    <dbReference type="NCBI Taxonomy" id="995050"/>
    <lineage>
        <taxon>Bacteria</taxon>
        <taxon>Pseudomonadati</taxon>
        <taxon>Thermodesulfobacteriota</taxon>
        <taxon>Desulfovibrionia</taxon>
        <taxon>Desulfovibrionales</taxon>
        <taxon>Desulfovibrionaceae</taxon>
        <taxon>Desulfobaculum</taxon>
    </lineage>
</organism>
<keyword evidence="3 6" id="KW-0812">Transmembrane</keyword>
<feature type="domain" description="EamA" evidence="7">
    <location>
        <begin position="7"/>
        <end position="145"/>
    </location>
</feature>
<evidence type="ECO:0000256" key="3">
    <source>
        <dbReference type="ARBA" id="ARBA00022692"/>
    </source>
</evidence>
<dbReference type="AlphaFoldDB" id="A0A846QWF9"/>
<evidence type="ECO:0000256" key="5">
    <source>
        <dbReference type="ARBA" id="ARBA00023136"/>
    </source>
</evidence>
<feature type="transmembrane region" description="Helical" evidence="6">
    <location>
        <begin position="210"/>
        <end position="233"/>
    </location>
</feature>
<name>A0A846QWF9_9BACT</name>
<dbReference type="InterPro" id="IPR051258">
    <property type="entry name" value="Diverse_Substrate_Transporter"/>
</dbReference>
<protein>
    <submittedName>
        <fullName evidence="8">Drug/metabolite transporter (DMT)-like permease</fullName>
    </submittedName>
</protein>